<comment type="caution">
    <text evidence="3">The sequence shown here is derived from an EMBL/GenBank/DDBJ whole genome shotgun (WGS) entry which is preliminary data.</text>
</comment>
<dbReference type="Proteomes" id="UP001494588">
    <property type="component" value="Unassembled WGS sequence"/>
</dbReference>
<evidence type="ECO:0000256" key="1">
    <source>
        <dbReference type="ARBA" id="ARBA00009277"/>
    </source>
</evidence>
<dbReference type="PROSITE" id="PS50994">
    <property type="entry name" value="INTEGRASE"/>
    <property type="match status" value="1"/>
</dbReference>
<dbReference type="Gene3D" id="3.30.420.10">
    <property type="entry name" value="Ribonuclease H-like superfamily/Ribonuclease H"/>
    <property type="match status" value="1"/>
</dbReference>
<dbReference type="SUPFAM" id="SSF53098">
    <property type="entry name" value="Ribonuclease H-like"/>
    <property type="match status" value="1"/>
</dbReference>
<dbReference type="RefSeq" id="WP_201662948.1">
    <property type="nucleotide sequence ID" value="NZ_CAJHCS010000107.1"/>
</dbReference>
<organism evidence="3 4">
    <name type="scientific">Paraburkholderia sabiae</name>
    <dbReference type="NCBI Taxonomy" id="273251"/>
    <lineage>
        <taxon>Bacteria</taxon>
        <taxon>Pseudomonadati</taxon>
        <taxon>Pseudomonadota</taxon>
        <taxon>Betaproteobacteria</taxon>
        <taxon>Burkholderiales</taxon>
        <taxon>Burkholderiaceae</taxon>
        <taxon>Paraburkholderia</taxon>
    </lineage>
</organism>
<feature type="domain" description="Integrase catalytic" evidence="2">
    <location>
        <begin position="131"/>
        <end position="306"/>
    </location>
</feature>
<dbReference type="Pfam" id="PF00665">
    <property type="entry name" value="rve"/>
    <property type="match status" value="1"/>
</dbReference>
<dbReference type="InterPro" id="IPR001584">
    <property type="entry name" value="Integrase_cat-core"/>
</dbReference>
<sequence>MFEYRQVLVRMRQGDSDRDIARGGLMGRKKLTTVRRQAEARGWLDPAQPLPDDAVIAGVFGRSPHLPHTCVSTAEPFREQIRSWAAAGVQGTTIHAALQRNHGYTGSYDAVKRMLRRLAAERHPVGTTTILEFAPADAAQVDFGAGPVLRHESGLPLKTWIFVMTLCWSRHQYAEIVLDQTVETWLACHRRAFEWFGGCPGRVIIDNAKCAIIKACRYEPAVQRSYAALAEGYGFRIDACPPHDPAKKGIVESGVKYVKKSFVPLREFRDLTDANRQLREWVSQQAGTREHGTTRDQPLARFAIERPLLTRLPDVPPVLAVWSEVKVHTDGHVVYKNVLYSVPFTLVGKQLWLKATDTVVQAFHRHELVATHPRLRKPGDRHTVRDHQPPEAQAWLEHDPQWCLARAKDIGPACHAVILAMFNDKVLVNLRGAQGLVRLREKYGDVRLNAACERALAFANPKYRTVKTILDKGLDSEQAATQTPAPSDTYLNGGRFGRDLQSILLH</sequence>
<dbReference type="InterPro" id="IPR036397">
    <property type="entry name" value="RNaseH_sf"/>
</dbReference>
<accession>A0ABU9QU75</accession>
<dbReference type="InterPro" id="IPR054353">
    <property type="entry name" value="IstA-like_C"/>
</dbReference>
<comment type="similarity">
    <text evidence="1">Belongs to the transposase IS21/IS408/IS1162 family.</text>
</comment>
<reference evidence="3 4" key="1">
    <citation type="submission" date="2024-01" db="EMBL/GenBank/DDBJ databases">
        <title>The diversity of rhizobia nodulating Mimosa spp. in eleven states of Brazil covering several biomes is determined by host plant, location, and edaphic factors.</title>
        <authorList>
            <person name="Rouws L."/>
            <person name="Barauna A."/>
            <person name="Beukes C."/>
            <person name="De Faria S.M."/>
            <person name="Gross E."/>
            <person name="Dos Reis Junior F.B."/>
            <person name="Simon M."/>
            <person name="Maluk M."/>
            <person name="Odee D.W."/>
            <person name="Kenicer G."/>
            <person name="Young J.P.W."/>
            <person name="Reis V.M."/>
            <person name="Zilli J."/>
            <person name="James E.K."/>
        </authorList>
    </citation>
    <scope>NUCLEOTIDE SEQUENCE [LARGE SCALE GENOMIC DNA]</scope>
    <source>
        <strain evidence="3 4">JPY77</strain>
    </source>
</reference>
<dbReference type="NCBIfam" id="NF033546">
    <property type="entry name" value="transpos_IS21"/>
    <property type="match status" value="1"/>
</dbReference>
<dbReference type="PANTHER" id="PTHR35004">
    <property type="entry name" value="TRANSPOSASE RV3428C-RELATED"/>
    <property type="match status" value="1"/>
</dbReference>
<evidence type="ECO:0000313" key="4">
    <source>
        <dbReference type="Proteomes" id="UP001494588"/>
    </source>
</evidence>
<proteinExistence type="inferred from homology"/>
<dbReference type="EMBL" id="JAZHGC010000132">
    <property type="protein sequence ID" value="MEM5292600.1"/>
    <property type="molecule type" value="Genomic_DNA"/>
</dbReference>
<name>A0ABU9QU75_9BURK</name>
<protein>
    <submittedName>
        <fullName evidence="3">IS21 family transposase</fullName>
    </submittedName>
</protein>
<evidence type="ECO:0000313" key="3">
    <source>
        <dbReference type="EMBL" id="MEM5292600.1"/>
    </source>
</evidence>
<evidence type="ECO:0000259" key="2">
    <source>
        <dbReference type="PROSITE" id="PS50994"/>
    </source>
</evidence>
<dbReference type="InterPro" id="IPR012337">
    <property type="entry name" value="RNaseH-like_sf"/>
</dbReference>
<dbReference type="PANTHER" id="PTHR35004:SF8">
    <property type="entry name" value="TRANSPOSASE RV3428C-RELATED"/>
    <property type="match status" value="1"/>
</dbReference>
<dbReference type="Pfam" id="PF22483">
    <property type="entry name" value="Mu-transpos_C_2"/>
    <property type="match status" value="1"/>
</dbReference>
<gene>
    <name evidence="3" type="primary">istA</name>
    <name evidence="3" type="ORF">V4C55_44145</name>
</gene>
<keyword evidence="4" id="KW-1185">Reference proteome</keyword>